<dbReference type="Gene3D" id="3.40.190.10">
    <property type="entry name" value="Periplasmic binding protein-like II"/>
    <property type="match status" value="2"/>
</dbReference>
<accession>A0A0K2SMH4</accession>
<dbReference type="CDD" id="cd13520">
    <property type="entry name" value="PBP2_TAXI_TRAP"/>
    <property type="match status" value="1"/>
</dbReference>
<keyword evidence="1" id="KW-0732">Signal</keyword>
<evidence type="ECO:0000313" key="2">
    <source>
        <dbReference type="EMBL" id="BAS28197.1"/>
    </source>
</evidence>
<dbReference type="InterPro" id="IPR011852">
    <property type="entry name" value="TRAP_TAXI"/>
</dbReference>
<dbReference type="NCBIfam" id="TIGR02122">
    <property type="entry name" value="TRAP_TAXI"/>
    <property type="match status" value="1"/>
</dbReference>
<dbReference type="PANTHER" id="PTHR42941:SF1">
    <property type="entry name" value="SLL1037 PROTEIN"/>
    <property type="match status" value="1"/>
</dbReference>
<feature type="chain" id="PRO_5005487118" evidence="1">
    <location>
        <begin position="34"/>
        <end position="325"/>
    </location>
</feature>
<dbReference type="PANTHER" id="PTHR42941">
    <property type="entry name" value="SLL1037 PROTEIN"/>
    <property type="match status" value="1"/>
</dbReference>
<protein>
    <submittedName>
        <fullName evidence="2">C4-dicarboxylate ABC transporter substrate-binding protein</fullName>
    </submittedName>
</protein>
<gene>
    <name evidence="2" type="ORF">LIP_2356</name>
</gene>
<reference evidence="3" key="2">
    <citation type="journal article" date="2016" name="Int. J. Syst. Evol. Microbiol.">
        <title>Complete genome sequence and cell structure of Limnochorda pilosa, a Gram-negative spore-former within the phylum Firmicutes.</title>
        <authorList>
            <person name="Watanabe M."/>
            <person name="Kojima H."/>
            <person name="Fukui M."/>
        </authorList>
    </citation>
    <scope>NUCLEOTIDE SEQUENCE [LARGE SCALE GENOMIC DNA]</scope>
    <source>
        <strain evidence="3">HC45</strain>
    </source>
</reference>
<reference evidence="3" key="1">
    <citation type="submission" date="2015-07" db="EMBL/GenBank/DDBJ databases">
        <title>Complete genome sequence and phylogenetic analysis of Limnochorda pilosa.</title>
        <authorList>
            <person name="Watanabe M."/>
            <person name="Kojima H."/>
            <person name="Fukui M."/>
        </authorList>
    </citation>
    <scope>NUCLEOTIDE SEQUENCE [LARGE SCALE GENOMIC DNA]</scope>
    <source>
        <strain evidence="3">HC45</strain>
    </source>
</reference>
<dbReference type="AlphaFoldDB" id="A0A0K2SMH4"/>
<name>A0A0K2SMH4_LIMPI</name>
<proteinExistence type="predicted"/>
<sequence length="325" mass="34228">MTRVHPKSTHARPGLAMLAAILAFAAATPQALAASEYPFVTIGTASPAGAYYPIGVAMADIWNRSIPGTRFSARETGGGVANMNLLASGQIEVGIANENIAYDAIMGNDPFGRKINVTGGWVMNQSMGVFVALRNRGLKSVEDLRGKRVSLGSPGSSANVIGELVLRAHGLEGGDYSPAYLGWQESADALSDGLIDAAFMVGGQPFPAIESLTVREDVTLLSIDGAKLRAAASYPYATGKIPADMYDLEEDGDGVLVRSIIYLQPDLPEDLVYEMVKQVFANVPALKAAHPSGDQAALLSPEAAEEISLLIHPGVIRYASEVGVW</sequence>
<dbReference type="STRING" id="1555112.LIP_2356"/>
<dbReference type="Pfam" id="PF16868">
    <property type="entry name" value="NMT1_3"/>
    <property type="match status" value="1"/>
</dbReference>
<dbReference type="SUPFAM" id="SSF53850">
    <property type="entry name" value="Periplasmic binding protein-like II"/>
    <property type="match status" value="1"/>
</dbReference>
<evidence type="ECO:0000313" key="3">
    <source>
        <dbReference type="Proteomes" id="UP000065807"/>
    </source>
</evidence>
<dbReference type="EMBL" id="AP014924">
    <property type="protein sequence ID" value="BAS28197.1"/>
    <property type="molecule type" value="Genomic_DNA"/>
</dbReference>
<organism evidence="2 3">
    <name type="scientific">Limnochorda pilosa</name>
    <dbReference type="NCBI Taxonomy" id="1555112"/>
    <lineage>
        <taxon>Bacteria</taxon>
        <taxon>Bacillati</taxon>
        <taxon>Bacillota</taxon>
        <taxon>Limnochordia</taxon>
        <taxon>Limnochordales</taxon>
        <taxon>Limnochordaceae</taxon>
        <taxon>Limnochorda</taxon>
    </lineage>
</organism>
<evidence type="ECO:0000256" key="1">
    <source>
        <dbReference type="SAM" id="SignalP"/>
    </source>
</evidence>
<dbReference type="Proteomes" id="UP000065807">
    <property type="component" value="Chromosome"/>
</dbReference>
<feature type="signal peptide" evidence="1">
    <location>
        <begin position="1"/>
        <end position="33"/>
    </location>
</feature>
<keyword evidence="3" id="KW-1185">Reference proteome</keyword>
<dbReference type="KEGG" id="lpil:LIP_2356"/>